<accession>A0A1D9MBW4</accession>
<dbReference type="InterPro" id="IPR010865">
    <property type="entry name" value="DUF1499"/>
</dbReference>
<gene>
    <name evidence="1" type="ORF">LPB142_08180</name>
</gene>
<reference evidence="1 2" key="1">
    <citation type="submission" date="2016-10" db="EMBL/GenBank/DDBJ databases">
        <title>Rhodobacter sp. LPB0142, isolated from sea water.</title>
        <authorList>
            <person name="Kim E."/>
            <person name="Yi H."/>
        </authorList>
    </citation>
    <scope>NUCLEOTIDE SEQUENCE [LARGE SCALE GENOMIC DNA]</scope>
    <source>
        <strain evidence="1 2">LPB0142</strain>
    </source>
</reference>
<name>A0A1D9MBW4_9RHOB</name>
<evidence type="ECO:0008006" key="3">
    <source>
        <dbReference type="Google" id="ProtNLM"/>
    </source>
</evidence>
<evidence type="ECO:0000313" key="2">
    <source>
        <dbReference type="Proteomes" id="UP000176562"/>
    </source>
</evidence>
<proteinExistence type="predicted"/>
<keyword evidence="2" id="KW-1185">Reference proteome</keyword>
<organism evidence="1 2">
    <name type="scientific">Rhodobacter xanthinilyticus</name>
    <dbReference type="NCBI Taxonomy" id="1850250"/>
    <lineage>
        <taxon>Bacteria</taxon>
        <taxon>Pseudomonadati</taxon>
        <taxon>Pseudomonadota</taxon>
        <taxon>Alphaproteobacteria</taxon>
        <taxon>Rhodobacterales</taxon>
        <taxon>Rhodobacter group</taxon>
        <taxon>Rhodobacter</taxon>
    </lineage>
</organism>
<evidence type="ECO:0000313" key="1">
    <source>
        <dbReference type="EMBL" id="AOZ69298.1"/>
    </source>
</evidence>
<dbReference type="AlphaFoldDB" id="A0A1D9MBW4"/>
<dbReference type="Proteomes" id="UP000176562">
    <property type="component" value="Chromosome"/>
</dbReference>
<sequence>MILRIALALLVLAVVGFAAWVRLAPLPVDRFHRMAAAQAEGDWPEPGGFEAVRQVPAPQATLAELTRLAEATPRTTRLEGAPEEGLVTFVTRSRIWGFPDISNIWIEGDRIHIRAHLVFGRSDFGVNRARVEGWLARAGL</sequence>
<protein>
    <recommendedName>
        <fullName evidence="3">DUF1499 domain-containing protein</fullName>
    </recommendedName>
</protein>
<dbReference type="EMBL" id="CP017781">
    <property type="protein sequence ID" value="AOZ69298.1"/>
    <property type="molecule type" value="Genomic_DNA"/>
</dbReference>
<dbReference type="KEGG" id="rhp:LPB142_08180"/>
<dbReference type="STRING" id="1850250.LPB142_08180"/>
<dbReference type="RefSeq" id="WP_068765231.1">
    <property type="nucleotide sequence ID" value="NZ_CP017781.1"/>
</dbReference>
<dbReference type="Pfam" id="PF07386">
    <property type="entry name" value="DUF1499"/>
    <property type="match status" value="1"/>
</dbReference>